<evidence type="ECO:0000313" key="1">
    <source>
        <dbReference type="EMBL" id="MCI54871.1"/>
    </source>
</evidence>
<comment type="caution">
    <text evidence="1">The sequence shown here is derived from an EMBL/GenBank/DDBJ whole genome shotgun (WGS) entry which is preliminary data.</text>
</comment>
<reference evidence="1 2" key="1">
    <citation type="journal article" date="2018" name="Front. Plant Sci.">
        <title>Red Clover (Trifolium pratense) and Zigzag Clover (T. medium) - A Picture of Genomic Similarities and Differences.</title>
        <authorList>
            <person name="Dluhosova J."/>
            <person name="Istvanek J."/>
            <person name="Nedelnik J."/>
            <person name="Repkova J."/>
        </authorList>
    </citation>
    <scope>NUCLEOTIDE SEQUENCE [LARGE SCALE GENOMIC DNA]</scope>
    <source>
        <strain evidence="2">cv. 10/8</strain>
        <tissue evidence="1">Leaf</tissue>
    </source>
</reference>
<keyword evidence="2" id="KW-1185">Reference proteome</keyword>
<sequence length="57" mass="6322">EAEKHITALTGTCMSDAESSGEEITYDELAASYKELCIRNEEVCKALEKQKKITAQL</sequence>
<dbReference type="EMBL" id="LXQA010486494">
    <property type="protein sequence ID" value="MCI54871.1"/>
    <property type="molecule type" value="Genomic_DNA"/>
</dbReference>
<evidence type="ECO:0000313" key="2">
    <source>
        <dbReference type="Proteomes" id="UP000265520"/>
    </source>
</evidence>
<feature type="non-terminal residue" evidence="1">
    <location>
        <position position="1"/>
    </location>
</feature>
<proteinExistence type="predicted"/>
<dbReference type="AlphaFoldDB" id="A0A392T147"/>
<protein>
    <submittedName>
        <fullName evidence="1">Gag-pol polyprotein</fullName>
    </submittedName>
</protein>
<accession>A0A392T147</accession>
<name>A0A392T147_9FABA</name>
<dbReference type="Proteomes" id="UP000265520">
    <property type="component" value="Unassembled WGS sequence"/>
</dbReference>
<organism evidence="1 2">
    <name type="scientific">Trifolium medium</name>
    <dbReference type="NCBI Taxonomy" id="97028"/>
    <lineage>
        <taxon>Eukaryota</taxon>
        <taxon>Viridiplantae</taxon>
        <taxon>Streptophyta</taxon>
        <taxon>Embryophyta</taxon>
        <taxon>Tracheophyta</taxon>
        <taxon>Spermatophyta</taxon>
        <taxon>Magnoliopsida</taxon>
        <taxon>eudicotyledons</taxon>
        <taxon>Gunneridae</taxon>
        <taxon>Pentapetalae</taxon>
        <taxon>rosids</taxon>
        <taxon>fabids</taxon>
        <taxon>Fabales</taxon>
        <taxon>Fabaceae</taxon>
        <taxon>Papilionoideae</taxon>
        <taxon>50 kb inversion clade</taxon>
        <taxon>NPAAA clade</taxon>
        <taxon>Hologalegina</taxon>
        <taxon>IRL clade</taxon>
        <taxon>Trifolieae</taxon>
        <taxon>Trifolium</taxon>
    </lineage>
</organism>